<feature type="non-terminal residue" evidence="1">
    <location>
        <position position="64"/>
    </location>
</feature>
<sequence length="64" mass="6731">MANKKKIIVLAVGLVALAAAGYGVKSWQDARATKPSIAWGSVDAREVTLAFEGAGRIATLMKEE</sequence>
<accession>J9FSB7</accession>
<protein>
    <submittedName>
        <fullName evidence="1">Membrane or secreted protein</fullName>
    </submittedName>
</protein>
<gene>
    <name evidence="1" type="ORF">EVA_19419</name>
</gene>
<proteinExistence type="predicted"/>
<dbReference type="EMBL" id="AMCI01007517">
    <property type="protein sequence ID" value="EJW92472.1"/>
    <property type="molecule type" value="Genomic_DNA"/>
</dbReference>
<organism evidence="1">
    <name type="scientific">gut metagenome</name>
    <dbReference type="NCBI Taxonomy" id="749906"/>
    <lineage>
        <taxon>unclassified sequences</taxon>
        <taxon>metagenomes</taxon>
        <taxon>organismal metagenomes</taxon>
    </lineage>
</organism>
<comment type="caution">
    <text evidence="1">The sequence shown here is derived from an EMBL/GenBank/DDBJ whole genome shotgun (WGS) entry which is preliminary data.</text>
</comment>
<dbReference type="AlphaFoldDB" id="J9FSB7"/>
<reference evidence="1" key="1">
    <citation type="journal article" date="2012" name="PLoS ONE">
        <title>Gene sets for utilization of primary and secondary nutrition supplies in the distal gut of endangered iberian lynx.</title>
        <authorList>
            <person name="Alcaide M."/>
            <person name="Messina E."/>
            <person name="Richter M."/>
            <person name="Bargiela R."/>
            <person name="Peplies J."/>
            <person name="Huws S.A."/>
            <person name="Newbold C.J."/>
            <person name="Golyshin P.N."/>
            <person name="Simon M.A."/>
            <person name="Lopez G."/>
            <person name="Yakimov M.M."/>
            <person name="Ferrer M."/>
        </authorList>
    </citation>
    <scope>NUCLEOTIDE SEQUENCE</scope>
</reference>
<name>J9FSB7_9ZZZZ</name>
<evidence type="ECO:0000313" key="1">
    <source>
        <dbReference type="EMBL" id="EJW92472.1"/>
    </source>
</evidence>